<evidence type="ECO:0000256" key="3">
    <source>
        <dbReference type="ARBA" id="ARBA00022679"/>
    </source>
</evidence>
<evidence type="ECO:0000256" key="2">
    <source>
        <dbReference type="ARBA" id="ARBA00022527"/>
    </source>
</evidence>
<keyword evidence="2 10" id="KW-0723">Serine/threonine-protein kinase</keyword>
<evidence type="ECO:0000256" key="1">
    <source>
        <dbReference type="ARBA" id="ARBA00012513"/>
    </source>
</evidence>
<comment type="catalytic activity">
    <reaction evidence="7">
        <text>L-threonyl-[protein] + ATP = O-phospho-L-threonyl-[protein] + ADP + H(+)</text>
        <dbReference type="Rhea" id="RHEA:46608"/>
        <dbReference type="Rhea" id="RHEA-COMP:11060"/>
        <dbReference type="Rhea" id="RHEA-COMP:11605"/>
        <dbReference type="ChEBI" id="CHEBI:15378"/>
        <dbReference type="ChEBI" id="CHEBI:30013"/>
        <dbReference type="ChEBI" id="CHEBI:30616"/>
        <dbReference type="ChEBI" id="CHEBI:61977"/>
        <dbReference type="ChEBI" id="CHEBI:456216"/>
        <dbReference type="EC" id="2.7.11.1"/>
    </reaction>
</comment>
<accession>A0A9N8VA04</accession>
<evidence type="ECO:0000256" key="10">
    <source>
        <dbReference type="RuleBase" id="RU000304"/>
    </source>
</evidence>
<dbReference type="EC" id="2.7.11.1" evidence="1"/>
<comment type="catalytic activity">
    <reaction evidence="8">
        <text>L-seryl-[protein] + ATP = O-phospho-L-seryl-[protein] + ADP + H(+)</text>
        <dbReference type="Rhea" id="RHEA:17989"/>
        <dbReference type="Rhea" id="RHEA-COMP:9863"/>
        <dbReference type="Rhea" id="RHEA-COMP:11604"/>
        <dbReference type="ChEBI" id="CHEBI:15378"/>
        <dbReference type="ChEBI" id="CHEBI:29999"/>
        <dbReference type="ChEBI" id="CHEBI:30616"/>
        <dbReference type="ChEBI" id="CHEBI:83421"/>
        <dbReference type="ChEBI" id="CHEBI:456216"/>
        <dbReference type="EC" id="2.7.11.1"/>
    </reaction>
</comment>
<feature type="domain" description="Protein kinase" evidence="11">
    <location>
        <begin position="177"/>
        <end position="436"/>
    </location>
</feature>
<organism evidence="12 13">
    <name type="scientific">Funneliformis caledonium</name>
    <dbReference type="NCBI Taxonomy" id="1117310"/>
    <lineage>
        <taxon>Eukaryota</taxon>
        <taxon>Fungi</taxon>
        <taxon>Fungi incertae sedis</taxon>
        <taxon>Mucoromycota</taxon>
        <taxon>Glomeromycotina</taxon>
        <taxon>Glomeromycetes</taxon>
        <taxon>Glomerales</taxon>
        <taxon>Glomeraceae</taxon>
        <taxon>Funneliformis</taxon>
    </lineage>
</organism>
<evidence type="ECO:0000256" key="8">
    <source>
        <dbReference type="ARBA" id="ARBA00048679"/>
    </source>
</evidence>
<reference evidence="12" key="1">
    <citation type="submission" date="2021-06" db="EMBL/GenBank/DDBJ databases">
        <authorList>
            <person name="Kallberg Y."/>
            <person name="Tangrot J."/>
            <person name="Rosling A."/>
        </authorList>
    </citation>
    <scope>NUCLEOTIDE SEQUENCE</scope>
    <source>
        <strain evidence="12">UK204</strain>
    </source>
</reference>
<comment type="similarity">
    <text evidence="10">Belongs to the protein kinase superfamily.</text>
</comment>
<evidence type="ECO:0000313" key="13">
    <source>
        <dbReference type="Proteomes" id="UP000789570"/>
    </source>
</evidence>
<evidence type="ECO:0000259" key="11">
    <source>
        <dbReference type="PROSITE" id="PS50011"/>
    </source>
</evidence>
<feature type="binding site" evidence="9">
    <location>
        <position position="206"/>
    </location>
    <ligand>
        <name>ATP</name>
        <dbReference type="ChEBI" id="CHEBI:30616"/>
    </ligand>
</feature>
<dbReference type="InterPro" id="IPR011009">
    <property type="entry name" value="Kinase-like_dom_sf"/>
</dbReference>
<proteinExistence type="inferred from homology"/>
<dbReference type="AlphaFoldDB" id="A0A9N8VA04"/>
<keyword evidence="4 9" id="KW-0547">Nucleotide-binding</keyword>
<dbReference type="InterPro" id="IPR000719">
    <property type="entry name" value="Prot_kinase_dom"/>
</dbReference>
<dbReference type="PROSITE" id="PS50011">
    <property type="entry name" value="PROTEIN_KINASE_DOM"/>
    <property type="match status" value="1"/>
</dbReference>
<dbReference type="SUPFAM" id="SSF56112">
    <property type="entry name" value="Protein kinase-like (PK-like)"/>
    <property type="match status" value="1"/>
</dbReference>
<keyword evidence="3" id="KW-0808">Transferase</keyword>
<comment type="caution">
    <text evidence="12">The sequence shown here is derived from an EMBL/GenBank/DDBJ whole genome shotgun (WGS) entry which is preliminary data.</text>
</comment>
<dbReference type="SMART" id="SM00220">
    <property type="entry name" value="S_TKc"/>
    <property type="match status" value="1"/>
</dbReference>
<dbReference type="EMBL" id="CAJVPQ010000080">
    <property type="protein sequence ID" value="CAG8443762.1"/>
    <property type="molecule type" value="Genomic_DNA"/>
</dbReference>
<evidence type="ECO:0000256" key="7">
    <source>
        <dbReference type="ARBA" id="ARBA00047899"/>
    </source>
</evidence>
<keyword evidence="6 9" id="KW-0067">ATP-binding</keyword>
<dbReference type="PROSITE" id="PS00108">
    <property type="entry name" value="PROTEIN_KINASE_ST"/>
    <property type="match status" value="1"/>
</dbReference>
<sequence length="466" mass="53098">MALEATNFNQYQEPTKSSTKIIIHKNGESNEWIQDEYLTVPSSGRSSKYSSIYSTPPSPLLHNIPLNPNKALSLHEISDSMSPNISDQSRPITPQLSISGISSTTTTESSSTSFSTAPLQFNFEKPSSLRGKSQKKKNFFRELKMAFKSTTSSSKSKSMSTPSSYHNFRHVQFNKYGKWGKVLGSGVGGTVRLIHRTSDNKSFAVKQFRKRFPYESEKSWLKNITAEFCIGSTLRHENIIETIDIIQEKGQLYQIMEFAPFDLFEIVMSKKMTEDEIHCCFKQIVLGVSYLHNMGIAHRDLKLDNCVLNEFGIVKLIDFGCSVVFKYPFFDKVMLSSGPCGSDPYICPESYTRTSYDVRSADIWSLGIIYTCMTTGRFPWLVAKTGEEASFKAFLRYPDRLFKKLPLASRSIMRKILEVVPEKRATLQDIFEDKWFKNIECCVKDQKSTGHIHHLMDNNNDETSEK</sequence>
<evidence type="ECO:0000313" key="12">
    <source>
        <dbReference type="EMBL" id="CAG8443762.1"/>
    </source>
</evidence>
<keyword evidence="5" id="KW-0418">Kinase</keyword>
<dbReference type="OrthoDB" id="6513151at2759"/>
<evidence type="ECO:0000256" key="4">
    <source>
        <dbReference type="ARBA" id="ARBA00022741"/>
    </source>
</evidence>
<dbReference type="InterPro" id="IPR017441">
    <property type="entry name" value="Protein_kinase_ATP_BS"/>
</dbReference>
<dbReference type="PANTHER" id="PTHR24343">
    <property type="entry name" value="SERINE/THREONINE KINASE"/>
    <property type="match status" value="1"/>
</dbReference>
<name>A0A9N8VA04_9GLOM</name>
<dbReference type="InterPro" id="IPR008271">
    <property type="entry name" value="Ser/Thr_kinase_AS"/>
</dbReference>
<evidence type="ECO:0000256" key="6">
    <source>
        <dbReference type="ARBA" id="ARBA00022840"/>
    </source>
</evidence>
<dbReference type="GO" id="GO:0004674">
    <property type="term" value="F:protein serine/threonine kinase activity"/>
    <property type="evidence" value="ECO:0007669"/>
    <property type="project" value="UniProtKB-KW"/>
</dbReference>
<dbReference type="GO" id="GO:0005829">
    <property type="term" value="C:cytosol"/>
    <property type="evidence" value="ECO:0007669"/>
    <property type="project" value="TreeGrafter"/>
</dbReference>
<dbReference type="GO" id="GO:0005524">
    <property type="term" value="F:ATP binding"/>
    <property type="evidence" value="ECO:0007669"/>
    <property type="project" value="UniProtKB-UniRule"/>
</dbReference>
<keyword evidence="13" id="KW-1185">Reference proteome</keyword>
<dbReference type="Pfam" id="PF00069">
    <property type="entry name" value="Pkinase"/>
    <property type="match status" value="1"/>
</dbReference>
<evidence type="ECO:0000256" key="9">
    <source>
        <dbReference type="PROSITE-ProRule" id="PRU10141"/>
    </source>
</evidence>
<evidence type="ECO:0000256" key="5">
    <source>
        <dbReference type="ARBA" id="ARBA00022777"/>
    </source>
</evidence>
<dbReference type="Proteomes" id="UP000789570">
    <property type="component" value="Unassembled WGS sequence"/>
</dbReference>
<protein>
    <recommendedName>
        <fullName evidence="1">non-specific serine/threonine protein kinase</fullName>
        <ecNumber evidence="1">2.7.11.1</ecNumber>
    </recommendedName>
</protein>
<dbReference type="PANTHER" id="PTHR24343:SF137">
    <property type="entry name" value="SERINE_THREONINE-PROTEIN KINASE HRK1"/>
    <property type="match status" value="1"/>
</dbReference>
<gene>
    <name evidence="12" type="ORF">FCALED_LOCUS744</name>
</gene>
<dbReference type="Gene3D" id="1.10.510.10">
    <property type="entry name" value="Transferase(Phosphotransferase) domain 1"/>
    <property type="match status" value="1"/>
</dbReference>
<dbReference type="PROSITE" id="PS00107">
    <property type="entry name" value="PROTEIN_KINASE_ATP"/>
    <property type="match status" value="1"/>
</dbReference>